<proteinExistence type="predicted"/>
<reference evidence="1" key="1">
    <citation type="submission" date="2020-10" db="EMBL/GenBank/DDBJ databases">
        <authorList>
            <person name="Gilroy R."/>
        </authorList>
    </citation>
    <scope>NUCLEOTIDE SEQUENCE</scope>
    <source>
        <strain evidence="1">CHK183-6373</strain>
    </source>
</reference>
<gene>
    <name evidence="1" type="ORF">IAA64_01385</name>
</gene>
<dbReference type="AlphaFoldDB" id="A0A9D1P4V0"/>
<protein>
    <recommendedName>
        <fullName evidence="3">Neutral/alkaline non-lysosomal ceramidase N-terminal domain-containing protein</fullName>
    </recommendedName>
</protein>
<evidence type="ECO:0008006" key="3">
    <source>
        <dbReference type="Google" id="ProtNLM"/>
    </source>
</evidence>
<comment type="caution">
    <text evidence="1">The sequence shown here is derived from an EMBL/GenBank/DDBJ whole genome shotgun (WGS) entry which is preliminary data.</text>
</comment>
<dbReference type="EMBL" id="DVOT01000024">
    <property type="protein sequence ID" value="HIV26596.1"/>
    <property type="molecule type" value="Genomic_DNA"/>
</dbReference>
<name>A0A9D1P4V0_9FIRM</name>
<sequence>MPDIKIGWAQTSITPDRPVFHSGQIYPRVSQYVHDPVTATALALESGDSQAILLSMDITSVPGKPLMDRVRKQLAAELAGFDPQNLSAFATHTHTSVSRAPYIFDESALAVLGKERIALPDLPENLLQGEEFDDFLVNRLVQVASEAWNRRERGGISSATDYAAIAFNRRPVFERDGKSETRMYGVCARSDFKRYEAGSDHSADMLYTWSPDGRLTGVAVCIPCPSQVFELHSFISADYWHYTRQALRETLGNVFVLPLCGAAGDQNPLDLTRISKYNARELEAWGAQAGEVWRNIDMAEECQDIASRIADAVKRGLRKARNHIDTQPIFRHDADVLSLPIRKVSQQEYEQALAVVEQAKARFSAQNPMKGSDLVAIFEPMGVIGRWHLQNKTETAPTPLHALRIGGMALVTCPFELFVEYSLRIKARAVSRQTVVAQLTDSSLGYLPTQAAIEGGSYSSAPASTLCGAASGDLLVEVLLQKIADLWA</sequence>
<evidence type="ECO:0000313" key="2">
    <source>
        <dbReference type="Proteomes" id="UP000886884"/>
    </source>
</evidence>
<accession>A0A9D1P4V0</accession>
<reference evidence="1" key="2">
    <citation type="journal article" date="2021" name="PeerJ">
        <title>Extensive microbial diversity within the chicken gut microbiome revealed by metagenomics and culture.</title>
        <authorList>
            <person name="Gilroy R."/>
            <person name="Ravi A."/>
            <person name="Getino M."/>
            <person name="Pursley I."/>
            <person name="Horton D.L."/>
            <person name="Alikhan N.F."/>
            <person name="Baker D."/>
            <person name="Gharbi K."/>
            <person name="Hall N."/>
            <person name="Watson M."/>
            <person name="Adriaenssens E.M."/>
            <person name="Foster-Nyarko E."/>
            <person name="Jarju S."/>
            <person name="Secka A."/>
            <person name="Antonio M."/>
            <person name="Oren A."/>
            <person name="Chaudhuri R.R."/>
            <person name="La Ragione R."/>
            <person name="Hildebrand F."/>
            <person name="Pallen M.J."/>
        </authorList>
    </citation>
    <scope>NUCLEOTIDE SEQUENCE</scope>
    <source>
        <strain evidence="1">CHK183-6373</strain>
    </source>
</reference>
<dbReference type="Proteomes" id="UP000886884">
    <property type="component" value="Unassembled WGS sequence"/>
</dbReference>
<organism evidence="1 2">
    <name type="scientific">Candidatus Ornithocaccomicrobium faecavium</name>
    <dbReference type="NCBI Taxonomy" id="2840890"/>
    <lineage>
        <taxon>Bacteria</taxon>
        <taxon>Bacillati</taxon>
        <taxon>Bacillota</taxon>
        <taxon>Clostridia</taxon>
        <taxon>Candidatus Ornithocaccomicrobium</taxon>
    </lineage>
</organism>
<evidence type="ECO:0000313" key="1">
    <source>
        <dbReference type="EMBL" id="HIV26596.1"/>
    </source>
</evidence>